<sequence>MASQSSSKRAPPSEAQVLLELFGDYVWGDLEISGLTPQLDELALPENRRKSCSNWLITYGEEYQDAVKAGSALPTLANMPEVDDPEVAGWWNELAADLTQSTWSQLLDGVHPSQQSTRAASQPKNAPAAPSTSQSSNPGRARKSGLIVPERPSARPLTSGSKNPTNADVDAFFDRSIAKGSSTPVVGSGTGNKRRRTTSTRMSNYDLSSDNEHRRNTKGKGKAKATNQTRQSTSSIRKKPGSSKKPAATTAREKQEMRAALDGRAAESDQGSPSTMRTSSSRTEPGLNRTSAVQLEDESEDEEDVEATLQSSNVNDIIDLADEEAEQEAKPPTGLGSRGSKFPSYYIPGKETTEV</sequence>
<keyword evidence="3" id="KW-1185">Reference proteome</keyword>
<feature type="region of interest" description="Disordered" evidence="1">
    <location>
        <begin position="110"/>
        <end position="355"/>
    </location>
</feature>
<feature type="compositionally biased region" description="Acidic residues" evidence="1">
    <location>
        <begin position="295"/>
        <end position="306"/>
    </location>
</feature>
<feature type="compositionally biased region" description="Polar residues" evidence="1">
    <location>
        <begin position="199"/>
        <end position="208"/>
    </location>
</feature>
<dbReference type="Proteomes" id="UP000077684">
    <property type="component" value="Unassembled WGS sequence"/>
</dbReference>
<feature type="compositionally biased region" description="Polar residues" evidence="1">
    <location>
        <begin position="225"/>
        <end position="235"/>
    </location>
</feature>
<reference evidence="2" key="1">
    <citation type="submission" date="2016-04" db="EMBL/GenBank/DDBJ databases">
        <authorList>
            <person name="Nguyen H.D."/>
            <person name="Samba Siva P."/>
            <person name="Cullis J."/>
            <person name="Levesque C.A."/>
            <person name="Hambleton S."/>
        </authorList>
    </citation>
    <scope>NUCLEOTIDE SEQUENCE</scope>
    <source>
        <strain evidence="2">DAOMC 236426</strain>
    </source>
</reference>
<proteinExistence type="predicted"/>
<dbReference type="EMBL" id="LWDE02000612">
    <property type="protein sequence ID" value="KAE8246134.1"/>
    <property type="molecule type" value="Genomic_DNA"/>
</dbReference>
<dbReference type="AlphaFoldDB" id="A0A8X7SWI0"/>
<feature type="compositionally biased region" description="Polar residues" evidence="1">
    <location>
        <begin position="112"/>
        <end position="138"/>
    </location>
</feature>
<name>A0A8X7SWI0_9BASI</name>
<comment type="caution">
    <text evidence="2">The sequence shown here is derived from an EMBL/GenBank/DDBJ whole genome shotgun (WGS) entry which is preliminary data.</text>
</comment>
<feature type="compositionally biased region" description="Low complexity" evidence="1">
    <location>
        <begin position="272"/>
        <end position="283"/>
    </location>
</feature>
<evidence type="ECO:0000313" key="3">
    <source>
        <dbReference type="Proteomes" id="UP000077684"/>
    </source>
</evidence>
<reference evidence="2" key="2">
    <citation type="journal article" date="2019" name="IMA Fungus">
        <title>Genome sequencing and comparison of five Tilletia species to identify candidate genes for the detection of regulated species infecting wheat.</title>
        <authorList>
            <person name="Nguyen H.D.T."/>
            <person name="Sultana T."/>
            <person name="Kesanakurti P."/>
            <person name="Hambleton S."/>
        </authorList>
    </citation>
    <scope>NUCLEOTIDE SEQUENCE</scope>
    <source>
        <strain evidence="2">DAOMC 236426</strain>
    </source>
</reference>
<accession>A0A8X7SWI0</accession>
<gene>
    <name evidence="2" type="ORF">A4X06_0g5165</name>
</gene>
<organism evidence="2 3">
    <name type="scientific">Tilletia controversa</name>
    <name type="common">dwarf bunt fungus</name>
    <dbReference type="NCBI Taxonomy" id="13291"/>
    <lineage>
        <taxon>Eukaryota</taxon>
        <taxon>Fungi</taxon>
        <taxon>Dikarya</taxon>
        <taxon>Basidiomycota</taxon>
        <taxon>Ustilaginomycotina</taxon>
        <taxon>Exobasidiomycetes</taxon>
        <taxon>Tilletiales</taxon>
        <taxon>Tilletiaceae</taxon>
        <taxon>Tilletia</taxon>
    </lineage>
</organism>
<feature type="compositionally biased region" description="Basic and acidic residues" evidence="1">
    <location>
        <begin position="251"/>
        <end position="267"/>
    </location>
</feature>
<protein>
    <submittedName>
        <fullName evidence="2">Uncharacterized protein</fullName>
    </submittedName>
</protein>
<feature type="compositionally biased region" description="Polar residues" evidence="1">
    <location>
        <begin position="156"/>
        <end position="166"/>
    </location>
</feature>
<evidence type="ECO:0000313" key="2">
    <source>
        <dbReference type="EMBL" id="KAE8246134.1"/>
    </source>
</evidence>
<evidence type="ECO:0000256" key="1">
    <source>
        <dbReference type="SAM" id="MobiDB-lite"/>
    </source>
</evidence>